<feature type="domain" description="DUF6242" evidence="2">
    <location>
        <begin position="60"/>
        <end position="153"/>
    </location>
</feature>
<evidence type="ECO:0000313" key="5">
    <source>
        <dbReference type="Proteomes" id="UP001565200"/>
    </source>
</evidence>
<accession>A0ABV4CYJ8</accession>
<protein>
    <submittedName>
        <fullName evidence="4">DUF6242 domain-containing protein</fullName>
    </submittedName>
</protein>
<keyword evidence="5" id="KW-1185">Reference proteome</keyword>
<evidence type="ECO:0000259" key="3">
    <source>
        <dbReference type="Pfam" id="PF25852"/>
    </source>
</evidence>
<dbReference type="Pfam" id="PF19755">
    <property type="entry name" value="DUF6242"/>
    <property type="match status" value="1"/>
</dbReference>
<keyword evidence="1" id="KW-0732">Signal</keyword>
<dbReference type="Pfam" id="PF25852">
    <property type="entry name" value="DUF6242_C"/>
    <property type="match status" value="1"/>
</dbReference>
<dbReference type="InterPro" id="IPR046209">
    <property type="entry name" value="DUF6242_N"/>
</dbReference>
<gene>
    <name evidence="4" type="ORF">AAK873_05775</name>
</gene>
<proteinExistence type="predicted"/>
<evidence type="ECO:0000259" key="2">
    <source>
        <dbReference type="Pfam" id="PF19755"/>
    </source>
</evidence>
<dbReference type="EMBL" id="JBCLPP010000012">
    <property type="protein sequence ID" value="MEY8245124.1"/>
    <property type="molecule type" value="Genomic_DNA"/>
</dbReference>
<sequence>MIKRFAASYLIAGALFAAAMTACNENDNNYQDDYGYTPETMYSSTAVTSFNIKPNSKLLANLDSVFFTIDLNRGLIFNADSLPKDTKITKLVPNIGTSGSSKIELIVKGSKVMKDTTFVYTTSFTDSIDFSANVMVRVTSLNEKYTGNYQIKVNVHKLKPDSLHWSEIAWKGMPGNPIAQKTVVNDERVYTFMETADGYKVWIQDTPGADGEVKQLTFTSSLDVKSVVAGEDMFYALNTNGVLHSSHDGIDWTAQGEQLHHIYGVYDGHVIAVRKDGAKYFHTTYPHTGTDTEVSADCPISGTSPLIQFENKWMEKPLALTVGGRTANGTLTGAAWGYDGAHWAKVSATPIKGAYQGMTLFPYFTFRTSSSSWKVTEYSTIFAMGGVNQQGYNTRRVFISRDQGLNWSEADDLLSLPDYIPETAFAQAIVWTSELHSRSLAASSDWNETAARPLPAWWIETPGYGRATKPVTSWECPYIYLYGGILPNGQLNPQVWRGVINRLTFKPLE</sequence>
<evidence type="ECO:0000256" key="1">
    <source>
        <dbReference type="SAM" id="SignalP"/>
    </source>
</evidence>
<dbReference type="PROSITE" id="PS51257">
    <property type="entry name" value="PROKAR_LIPOPROTEIN"/>
    <property type="match status" value="1"/>
</dbReference>
<dbReference type="Proteomes" id="UP001565200">
    <property type="component" value="Unassembled WGS sequence"/>
</dbReference>
<dbReference type="RefSeq" id="WP_121698570.1">
    <property type="nucleotide sequence ID" value="NZ_JBCLPP010000012.1"/>
</dbReference>
<comment type="caution">
    <text evidence="4">The sequence shown here is derived from an EMBL/GenBank/DDBJ whole genome shotgun (WGS) entry which is preliminary data.</text>
</comment>
<reference evidence="4 5" key="1">
    <citation type="submission" date="2024-03" db="EMBL/GenBank/DDBJ databases">
        <title>Mouse gut bacterial collection (mGBC) of GemPharmatech.</title>
        <authorList>
            <person name="He Y."/>
            <person name="Dong L."/>
            <person name="Wu D."/>
            <person name="Gao X."/>
            <person name="Lin Z."/>
        </authorList>
    </citation>
    <scope>NUCLEOTIDE SEQUENCE [LARGE SCALE GENOMIC DNA]</scope>
    <source>
        <strain evidence="4 5">54-13</strain>
    </source>
</reference>
<feature type="domain" description="DUF6242" evidence="3">
    <location>
        <begin position="159"/>
        <end position="507"/>
    </location>
</feature>
<evidence type="ECO:0000313" key="4">
    <source>
        <dbReference type="EMBL" id="MEY8245124.1"/>
    </source>
</evidence>
<organism evidence="4 5">
    <name type="scientific">Heminiphilus faecis</name>
    <dbReference type="NCBI Taxonomy" id="2601703"/>
    <lineage>
        <taxon>Bacteria</taxon>
        <taxon>Pseudomonadati</taxon>
        <taxon>Bacteroidota</taxon>
        <taxon>Bacteroidia</taxon>
        <taxon>Bacteroidales</taxon>
        <taxon>Muribaculaceae</taxon>
        <taxon>Heminiphilus</taxon>
    </lineage>
</organism>
<dbReference type="InterPro" id="IPR058667">
    <property type="entry name" value="DUF6242_C"/>
</dbReference>
<name>A0ABV4CYJ8_9BACT</name>
<feature type="chain" id="PRO_5045571843" evidence="1">
    <location>
        <begin position="23"/>
        <end position="509"/>
    </location>
</feature>
<dbReference type="SUPFAM" id="SSF110296">
    <property type="entry name" value="Oligoxyloglucan reducing end-specific cellobiohydrolase"/>
    <property type="match status" value="1"/>
</dbReference>
<feature type="signal peptide" evidence="1">
    <location>
        <begin position="1"/>
        <end position="22"/>
    </location>
</feature>